<organism evidence="4 5">
    <name type="scientific">Enhygromyxa salina</name>
    <dbReference type="NCBI Taxonomy" id="215803"/>
    <lineage>
        <taxon>Bacteria</taxon>
        <taxon>Pseudomonadati</taxon>
        <taxon>Myxococcota</taxon>
        <taxon>Polyangia</taxon>
        <taxon>Nannocystales</taxon>
        <taxon>Nannocystaceae</taxon>
        <taxon>Enhygromyxa</taxon>
    </lineage>
</organism>
<evidence type="ECO:0000256" key="2">
    <source>
        <dbReference type="PIRSR" id="PIRSR014972-2"/>
    </source>
</evidence>
<dbReference type="PANTHER" id="PTHR36934">
    <property type="entry name" value="BLR0278 PROTEIN"/>
    <property type="match status" value="1"/>
</dbReference>
<feature type="active site" evidence="1">
    <location>
        <position position="40"/>
    </location>
</feature>
<keyword evidence="4" id="KW-0378">Hydrolase</keyword>
<dbReference type="PIRSF" id="PIRSF014972">
    <property type="entry name" value="FlK"/>
    <property type="match status" value="1"/>
</dbReference>
<accession>A0A2S9YU64</accession>
<feature type="binding site" evidence="2">
    <location>
        <position position="67"/>
    </location>
    <ligand>
        <name>CoA</name>
        <dbReference type="ChEBI" id="CHEBI:57287"/>
    </ligand>
</feature>
<feature type="active site" evidence="1">
    <location>
        <position position="48"/>
    </location>
</feature>
<dbReference type="Proteomes" id="UP000238823">
    <property type="component" value="Unassembled WGS sequence"/>
</dbReference>
<proteinExistence type="predicted"/>
<dbReference type="PANTHER" id="PTHR36934:SF1">
    <property type="entry name" value="THIOESTERASE DOMAIN-CONTAINING PROTEIN"/>
    <property type="match status" value="1"/>
</dbReference>
<dbReference type="AlphaFoldDB" id="A0A2S9YU64"/>
<gene>
    <name evidence="4" type="primary">flK</name>
    <name evidence="4" type="ORF">ENSA7_16610</name>
</gene>
<dbReference type="Gene3D" id="3.10.129.10">
    <property type="entry name" value="Hotdog Thioesterase"/>
    <property type="match status" value="1"/>
</dbReference>
<feature type="binding site" evidence="2">
    <location>
        <position position="118"/>
    </location>
    <ligand>
        <name>substrate</name>
    </ligand>
</feature>
<evidence type="ECO:0000313" key="5">
    <source>
        <dbReference type="Proteomes" id="UP000238823"/>
    </source>
</evidence>
<dbReference type="InterPro" id="IPR029069">
    <property type="entry name" value="HotDog_dom_sf"/>
</dbReference>
<dbReference type="EMBL" id="PVNL01000039">
    <property type="protein sequence ID" value="PRQ08655.1"/>
    <property type="molecule type" value="Genomic_DNA"/>
</dbReference>
<evidence type="ECO:0000256" key="1">
    <source>
        <dbReference type="PIRSR" id="PIRSR014972-1"/>
    </source>
</evidence>
<comment type="caution">
    <text evidence="4">The sequence shown here is derived from an EMBL/GenBank/DDBJ whole genome shotgun (WGS) entry which is preliminary data.</text>
</comment>
<sequence>MALMPNIGTQAEATRVVQPKDTAKHLFDHAGEAFPEVLATATMIALMELAAARVLLPLLEPGQLSVGVGVNVKHLAATQVGVEVRAVATYLGAEGKLHRFKVELVDDGGVAGEGEHTRAIIDEARLLAGAAARGKGGR</sequence>
<name>A0A2S9YU64_9BACT</name>
<dbReference type="EC" id="3.1.2.29" evidence="4"/>
<protein>
    <submittedName>
        <fullName evidence="4">Fluoroacetyl-CoA thioesterase</fullName>
        <ecNumber evidence="4">3.1.2.29</ecNumber>
    </submittedName>
</protein>
<dbReference type="GO" id="GO:0016787">
    <property type="term" value="F:hydrolase activity"/>
    <property type="evidence" value="ECO:0007669"/>
    <property type="project" value="UniProtKB-KW"/>
</dbReference>
<feature type="active site" evidence="1">
    <location>
        <position position="74"/>
    </location>
</feature>
<dbReference type="SUPFAM" id="SSF54637">
    <property type="entry name" value="Thioesterase/thiol ester dehydrase-isomerase"/>
    <property type="match status" value="1"/>
</dbReference>
<dbReference type="Pfam" id="PF22636">
    <property type="entry name" value="FlK"/>
    <property type="match status" value="1"/>
</dbReference>
<feature type="domain" description="Fluoroacetyl-CoA-specific thioesterase-like" evidence="3">
    <location>
        <begin position="17"/>
        <end position="123"/>
    </location>
</feature>
<reference evidence="4 5" key="1">
    <citation type="submission" date="2018-03" db="EMBL/GenBank/DDBJ databases">
        <title>Draft Genome Sequences of the Obligatory Marine Myxobacteria Enhygromyxa salina SWB007.</title>
        <authorList>
            <person name="Poehlein A."/>
            <person name="Moghaddam J.A."/>
            <person name="Harms H."/>
            <person name="Alanjari M."/>
            <person name="Koenig G.M."/>
            <person name="Daniel R."/>
            <person name="Schaeberle T.F."/>
        </authorList>
    </citation>
    <scope>NUCLEOTIDE SEQUENCE [LARGE SCALE GENOMIC DNA]</scope>
    <source>
        <strain evidence="4 5">SWB007</strain>
    </source>
</reference>
<evidence type="ECO:0000313" key="4">
    <source>
        <dbReference type="EMBL" id="PRQ08655.1"/>
    </source>
</evidence>
<dbReference type="InterPro" id="IPR054485">
    <property type="entry name" value="FlK-like_dom"/>
</dbReference>
<dbReference type="InterPro" id="IPR025540">
    <property type="entry name" value="FlK"/>
</dbReference>
<feature type="binding site" evidence="2">
    <location>
        <position position="67"/>
    </location>
    <ligand>
        <name>substrate</name>
    </ligand>
</feature>
<evidence type="ECO:0000259" key="3">
    <source>
        <dbReference type="Pfam" id="PF22636"/>
    </source>
</evidence>